<accession>A0A0A9FBA3</accession>
<evidence type="ECO:0000313" key="1">
    <source>
        <dbReference type="EMBL" id="JAE07431.1"/>
    </source>
</evidence>
<organism evidence="1">
    <name type="scientific">Arundo donax</name>
    <name type="common">Giant reed</name>
    <name type="synonym">Donax arundinaceus</name>
    <dbReference type="NCBI Taxonomy" id="35708"/>
    <lineage>
        <taxon>Eukaryota</taxon>
        <taxon>Viridiplantae</taxon>
        <taxon>Streptophyta</taxon>
        <taxon>Embryophyta</taxon>
        <taxon>Tracheophyta</taxon>
        <taxon>Spermatophyta</taxon>
        <taxon>Magnoliopsida</taxon>
        <taxon>Liliopsida</taxon>
        <taxon>Poales</taxon>
        <taxon>Poaceae</taxon>
        <taxon>PACMAD clade</taxon>
        <taxon>Arundinoideae</taxon>
        <taxon>Arundineae</taxon>
        <taxon>Arundo</taxon>
    </lineage>
</organism>
<protein>
    <submittedName>
        <fullName evidence="1">Uncharacterized protein</fullName>
    </submittedName>
</protein>
<reference evidence="1" key="1">
    <citation type="submission" date="2014-09" db="EMBL/GenBank/DDBJ databases">
        <authorList>
            <person name="Magalhaes I.L.F."/>
            <person name="Oliveira U."/>
            <person name="Santos F.R."/>
            <person name="Vidigal T.H.D.A."/>
            <person name="Brescovit A.D."/>
            <person name="Santos A.J."/>
        </authorList>
    </citation>
    <scope>NUCLEOTIDE SEQUENCE</scope>
    <source>
        <tissue evidence="1">Shoot tissue taken approximately 20 cm above the soil surface</tissue>
    </source>
</reference>
<name>A0A0A9FBA3_ARUDO</name>
<dbReference type="EMBL" id="GBRH01190465">
    <property type="protein sequence ID" value="JAE07431.1"/>
    <property type="molecule type" value="Transcribed_RNA"/>
</dbReference>
<sequence>MAPSTLLNSSMI</sequence>
<proteinExistence type="predicted"/>
<reference evidence="1" key="2">
    <citation type="journal article" date="2015" name="Data Brief">
        <title>Shoot transcriptome of the giant reed, Arundo donax.</title>
        <authorList>
            <person name="Barrero R.A."/>
            <person name="Guerrero F.D."/>
            <person name="Moolhuijzen P."/>
            <person name="Goolsby J.A."/>
            <person name="Tidwell J."/>
            <person name="Bellgard S.E."/>
            <person name="Bellgard M.I."/>
        </authorList>
    </citation>
    <scope>NUCLEOTIDE SEQUENCE</scope>
    <source>
        <tissue evidence="1">Shoot tissue taken approximately 20 cm above the soil surface</tissue>
    </source>
</reference>